<dbReference type="Pfam" id="PF00903">
    <property type="entry name" value="Glyoxalase"/>
    <property type="match status" value="1"/>
</dbReference>
<dbReference type="RefSeq" id="WP_097131952.1">
    <property type="nucleotide sequence ID" value="NZ_OCMT01000002.1"/>
</dbReference>
<reference evidence="3" key="1">
    <citation type="submission" date="2017-09" db="EMBL/GenBank/DDBJ databases">
        <authorList>
            <person name="Varghese N."/>
            <person name="Submissions S."/>
        </authorList>
    </citation>
    <scope>NUCLEOTIDE SEQUENCE [LARGE SCALE GENOMIC DNA]</scope>
    <source>
        <strain evidence="3">CGMCC 1.12803</strain>
    </source>
</reference>
<dbReference type="Proteomes" id="UP000219281">
    <property type="component" value="Unassembled WGS sequence"/>
</dbReference>
<protein>
    <recommendedName>
        <fullName evidence="1">Glyoxalase/fosfomycin resistance/dioxygenase domain-containing protein</fullName>
    </recommendedName>
</protein>
<keyword evidence="3" id="KW-1185">Reference proteome</keyword>
<feature type="domain" description="Glyoxalase/fosfomycin resistance/dioxygenase" evidence="1">
    <location>
        <begin position="7"/>
        <end position="126"/>
    </location>
</feature>
<evidence type="ECO:0000313" key="2">
    <source>
        <dbReference type="EMBL" id="SOD15309.1"/>
    </source>
</evidence>
<evidence type="ECO:0000259" key="1">
    <source>
        <dbReference type="Pfam" id="PF00903"/>
    </source>
</evidence>
<dbReference type="OrthoDB" id="9798430at2"/>
<dbReference type="InterPro" id="IPR029068">
    <property type="entry name" value="Glyas_Bleomycin-R_OHBP_Dase"/>
</dbReference>
<dbReference type="PANTHER" id="PTHR36503">
    <property type="entry name" value="BLR2520 PROTEIN"/>
    <property type="match status" value="1"/>
</dbReference>
<dbReference type="AlphaFoldDB" id="A0A286A075"/>
<dbReference type="SUPFAM" id="SSF54593">
    <property type="entry name" value="Glyoxalase/Bleomycin resistance protein/Dihydroxybiphenyl dioxygenase"/>
    <property type="match status" value="1"/>
</dbReference>
<dbReference type="InterPro" id="IPR004360">
    <property type="entry name" value="Glyas_Fos-R_dOase_dom"/>
</dbReference>
<organism evidence="2 3">
    <name type="scientific">Pedobacter xixiisoli</name>
    <dbReference type="NCBI Taxonomy" id="1476464"/>
    <lineage>
        <taxon>Bacteria</taxon>
        <taxon>Pseudomonadati</taxon>
        <taxon>Bacteroidota</taxon>
        <taxon>Sphingobacteriia</taxon>
        <taxon>Sphingobacteriales</taxon>
        <taxon>Sphingobacteriaceae</taxon>
        <taxon>Pedobacter</taxon>
    </lineage>
</organism>
<dbReference type="PANTHER" id="PTHR36503:SF2">
    <property type="entry name" value="BLR2408 PROTEIN"/>
    <property type="match status" value="1"/>
</dbReference>
<dbReference type="EMBL" id="OCMT01000002">
    <property type="protein sequence ID" value="SOD15309.1"/>
    <property type="molecule type" value="Genomic_DNA"/>
</dbReference>
<sequence length="137" mass="15453">MTKDIWLNLPVKDIQKTTDFFERIGFTLNNHAPKSDAMASFKIGQRDFIINFFSEEVFSSFTPFKIADLNDKTECLISIDAESATEVDEILAKAEAAGADIYAKGGEKDGWMYGGGFTDLDGHKWNVLFMDFSKFKQ</sequence>
<evidence type="ECO:0000313" key="3">
    <source>
        <dbReference type="Proteomes" id="UP000219281"/>
    </source>
</evidence>
<gene>
    <name evidence="2" type="ORF">SAMN06297358_2296</name>
</gene>
<name>A0A286A075_9SPHI</name>
<proteinExistence type="predicted"/>
<accession>A0A286A075</accession>
<dbReference type="Gene3D" id="3.10.180.10">
    <property type="entry name" value="2,3-Dihydroxybiphenyl 1,2-Dioxygenase, domain 1"/>
    <property type="match status" value="1"/>
</dbReference>